<evidence type="ECO:0000313" key="1">
    <source>
        <dbReference type="EMBL" id="MDR7303966.1"/>
    </source>
</evidence>
<organism evidence="1 2">
    <name type="scientific">Haloactinomyces albus</name>
    <dbReference type="NCBI Taxonomy" id="1352928"/>
    <lineage>
        <taxon>Bacteria</taxon>
        <taxon>Bacillati</taxon>
        <taxon>Actinomycetota</taxon>
        <taxon>Actinomycetes</taxon>
        <taxon>Actinopolysporales</taxon>
        <taxon>Actinopolysporaceae</taxon>
        <taxon>Haloactinomyces</taxon>
    </lineage>
</organism>
<gene>
    <name evidence="1" type="ORF">JOF55_004147</name>
</gene>
<accession>A0AAE3ZFF0</accession>
<keyword evidence="2" id="KW-1185">Reference proteome</keyword>
<dbReference type="RefSeq" id="WP_310276915.1">
    <property type="nucleotide sequence ID" value="NZ_JAVDXW010000001.1"/>
</dbReference>
<protein>
    <submittedName>
        <fullName evidence="1">Uncharacterized protein</fullName>
    </submittedName>
</protein>
<dbReference type="AlphaFoldDB" id="A0AAE3ZFF0"/>
<name>A0AAE3ZFF0_9ACTN</name>
<dbReference type="Proteomes" id="UP001180845">
    <property type="component" value="Unassembled WGS sequence"/>
</dbReference>
<sequence>MSTGTPADTVQHRLGAVGAGAGVGFRDTLPQQPHFGLFSVVDRPSASLSFSIRSSL</sequence>
<comment type="caution">
    <text evidence="1">The sequence shown here is derived from an EMBL/GenBank/DDBJ whole genome shotgun (WGS) entry which is preliminary data.</text>
</comment>
<evidence type="ECO:0000313" key="2">
    <source>
        <dbReference type="Proteomes" id="UP001180845"/>
    </source>
</evidence>
<dbReference type="EMBL" id="JAVDXW010000001">
    <property type="protein sequence ID" value="MDR7303966.1"/>
    <property type="molecule type" value="Genomic_DNA"/>
</dbReference>
<reference evidence="1" key="1">
    <citation type="submission" date="2023-07" db="EMBL/GenBank/DDBJ databases">
        <title>Sequencing the genomes of 1000 actinobacteria strains.</title>
        <authorList>
            <person name="Klenk H.-P."/>
        </authorList>
    </citation>
    <scope>NUCLEOTIDE SEQUENCE</scope>
    <source>
        <strain evidence="1">DSM 45977</strain>
    </source>
</reference>
<proteinExistence type="predicted"/>